<dbReference type="AlphaFoldDB" id="A0A8X6Y7Y3"/>
<feature type="region of interest" description="Disordered" evidence="1">
    <location>
        <begin position="41"/>
        <end position="71"/>
    </location>
</feature>
<comment type="caution">
    <text evidence="2">The sequence shown here is derived from an EMBL/GenBank/DDBJ whole genome shotgun (WGS) entry which is preliminary data.</text>
</comment>
<dbReference type="EMBL" id="BMAV01015685">
    <property type="protein sequence ID" value="GFY65773.1"/>
    <property type="molecule type" value="Genomic_DNA"/>
</dbReference>
<accession>A0A8X6Y7Y3</accession>
<feature type="compositionally biased region" description="Basic and acidic residues" evidence="1">
    <location>
        <begin position="57"/>
        <end position="67"/>
    </location>
</feature>
<organism evidence="2 3">
    <name type="scientific">Trichonephila inaurata madagascariensis</name>
    <dbReference type="NCBI Taxonomy" id="2747483"/>
    <lineage>
        <taxon>Eukaryota</taxon>
        <taxon>Metazoa</taxon>
        <taxon>Ecdysozoa</taxon>
        <taxon>Arthropoda</taxon>
        <taxon>Chelicerata</taxon>
        <taxon>Arachnida</taxon>
        <taxon>Araneae</taxon>
        <taxon>Araneomorphae</taxon>
        <taxon>Entelegynae</taxon>
        <taxon>Araneoidea</taxon>
        <taxon>Nephilidae</taxon>
        <taxon>Trichonephila</taxon>
        <taxon>Trichonephila inaurata</taxon>
    </lineage>
</organism>
<dbReference type="OrthoDB" id="10414539at2759"/>
<keyword evidence="3" id="KW-1185">Reference proteome</keyword>
<protein>
    <submittedName>
        <fullName evidence="2">CCHC-type domain-containing protein</fullName>
    </submittedName>
</protein>
<gene>
    <name evidence="2" type="primary">X975_14027</name>
    <name evidence="2" type="ORF">TNIN_197821</name>
</gene>
<sequence length="200" mass="22333">MAFLGKGLKADLQVMATEMGVEDILGLKVFVCNWRREKKKRRDGIGGEKKKSRTKNGRKEETGRGRGEEEEMDFVLQKRQIELKGEGNANKVKEPGQFKIDAILDERVDSGVQMSVVQADLVKDIKNTGEGKIKLVSAFGESEITLLRTCNIKIDDGWHDAVPITCAVSKKLVNDMLVCQTAYEAILENMVMQCECKASH</sequence>
<evidence type="ECO:0000256" key="1">
    <source>
        <dbReference type="SAM" id="MobiDB-lite"/>
    </source>
</evidence>
<evidence type="ECO:0000313" key="3">
    <source>
        <dbReference type="Proteomes" id="UP000886998"/>
    </source>
</evidence>
<proteinExistence type="predicted"/>
<reference evidence="2" key="1">
    <citation type="submission" date="2020-08" db="EMBL/GenBank/DDBJ databases">
        <title>Multicomponent nature underlies the extraordinary mechanical properties of spider dragline silk.</title>
        <authorList>
            <person name="Kono N."/>
            <person name="Nakamura H."/>
            <person name="Mori M."/>
            <person name="Yoshida Y."/>
            <person name="Ohtoshi R."/>
            <person name="Malay A.D."/>
            <person name="Moran D.A.P."/>
            <person name="Tomita M."/>
            <person name="Numata K."/>
            <person name="Arakawa K."/>
        </authorList>
    </citation>
    <scope>NUCLEOTIDE SEQUENCE</scope>
</reference>
<name>A0A8X6Y7Y3_9ARAC</name>
<dbReference type="Proteomes" id="UP000886998">
    <property type="component" value="Unassembled WGS sequence"/>
</dbReference>
<evidence type="ECO:0000313" key="2">
    <source>
        <dbReference type="EMBL" id="GFY65773.1"/>
    </source>
</evidence>